<dbReference type="NCBIfam" id="TIGR00413">
    <property type="entry name" value="rlpA"/>
    <property type="match status" value="1"/>
</dbReference>
<dbReference type="RefSeq" id="WP_188694186.1">
    <property type="nucleotide sequence ID" value="NZ_BMLY01000004.1"/>
</dbReference>
<feature type="region of interest" description="Disordered" evidence="6">
    <location>
        <begin position="31"/>
        <end position="52"/>
    </location>
</feature>
<dbReference type="Gene3D" id="3.30.70.1070">
    <property type="entry name" value="Sporulation related repeat"/>
    <property type="match status" value="1"/>
</dbReference>
<evidence type="ECO:0000256" key="4">
    <source>
        <dbReference type="HAMAP-Rule" id="MF_02071"/>
    </source>
</evidence>
<evidence type="ECO:0000256" key="3">
    <source>
        <dbReference type="ARBA" id="ARBA00023316"/>
    </source>
</evidence>
<evidence type="ECO:0000256" key="6">
    <source>
        <dbReference type="SAM" id="MobiDB-lite"/>
    </source>
</evidence>
<dbReference type="Gene3D" id="2.40.40.10">
    <property type="entry name" value="RlpA-like domain"/>
    <property type="match status" value="1"/>
</dbReference>
<dbReference type="EC" id="4.2.2.-" evidence="4"/>
<keyword evidence="2 4" id="KW-0456">Lyase</keyword>
<reference evidence="10" key="1">
    <citation type="journal article" date="2019" name="Int. J. Syst. Evol. Microbiol.">
        <title>The Global Catalogue of Microorganisms (GCM) 10K type strain sequencing project: providing services to taxonomists for standard genome sequencing and annotation.</title>
        <authorList>
            <consortium name="The Broad Institute Genomics Platform"/>
            <consortium name="The Broad Institute Genome Sequencing Center for Infectious Disease"/>
            <person name="Wu L."/>
            <person name="Ma J."/>
        </authorList>
    </citation>
    <scope>NUCLEOTIDE SEQUENCE [LARGE SCALE GENOMIC DNA]</scope>
    <source>
        <strain evidence="10">CGMCC 1.8860</strain>
    </source>
</reference>
<evidence type="ECO:0000313" key="10">
    <source>
        <dbReference type="Proteomes" id="UP000621859"/>
    </source>
</evidence>
<dbReference type="Pfam" id="PF05036">
    <property type="entry name" value="SPOR"/>
    <property type="match status" value="1"/>
</dbReference>
<sequence>MRFTPNTLTWLKRITLAATAAVLAACSTAPRSPAPVQGTGGNLPQSTEAAPAQLSSTASPYHCAYTAGAPGSGQFYLDDGPHETLPAWVDYVPEPVPRAEALNRFANNPYTVLGQSFTPLKAPGGLKQQGIASWYGRKFHGQKTSSGEVYDMYTMTAASPILPIPSYARVTNLKNGRSVVVRVNDRGPFKKGRVMDLSFLAACRLGYAMNGSTDVVVESLTPGEPVPSDMPQLAAAPAAAAVVTTPLADAAPVATSLPLPAPAPMQVEKPQPVPVTMTAAGVYLQLGAFGSRANAENFRDHWARDLDGDIARLNIQSAGSIHRVRLGPYPDRATALAAAEKLTGEHNLQAVIAR</sequence>
<evidence type="ECO:0000313" key="9">
    <source>
        <dbReference type="EMBL" id="GGP26698.1"/>
    </source>
</evidence>
<dbReference type="Proteomes" id="UP000621859">
    <property type="component" value="Unassembled WGS sequence"/>
</dbReference>
<dbReference type="InterPro" id="IPR036680">
    <property type="entry name" value="SPOR-like_sf"/>
</dbReference>
<comment type="subcellular location">
    <subcellularLocation>
        <location evidence="4">Cell membrane</location>
        <topology evidence="4">Lipid-anchor</topology>
    </subcellularLocation>
</comment>
<dbReference type="PROSITE" id="PS51724">
    <property type="entry name" value="SPOR"/>
    <property type="match status" value="1"/>
</dbReference>
<keyword evidence="10" id="KW-1185">Reference proteome</keyword>
<dbReference type="PROSITE" id="PS51257">
    <property type="entry name" value="PROKAR_LIPOPROTEIN"/>
    <property type="match status" value="1"/>
</dbReference>
<dbReference type="CDD" id="cd22268">
    <property type="entry name" value="DPBB_RlpA-like"/>
    <property type="match status" value="1"/>
</dbReference>
<dbReference type="InterPro" id="IPR036908">
    <property type="entry name" value="RlpA-like_sf"/>
</dbReference>
<keyword evidence="1 7" id="KW-0732">Signal</keyword>
<keyword evidence="4" id="KW-1003">Cell membrane</keyword>
<dbReference type="InterPro" id="IPR007730">
    <property type="entry name" value="SPOR-like_dom"/>
</dbReference>
<dbReference type="PANTHER" id="PTHR34183">
    <property type="entry name" value="ENDOLYTIC PEPTIDOGLYCAN TRANSGLYCOSYLASE RLPA"/>
    <property type="match status" value="1"/>
</dbReference>
<proteinExistence type="inferred from homology"/>
<comment type="function">
    <text evidence="4">Lytic transglycosylase with a strong preference for naked glycan strands that lack stem peptides.</text>
</comment>
<dbReference type="EMBL" id="BMLY01000004">
    <property type="protein sequence ID" value="GGP26698.1"/>
    <property type="molecule type" value="Genomic_DNA"/>
</dbReference>
<dbReference type="InterPro" id="IPR012997">
    <property type="entry name" value="RplA"/>
</dbReference>
<keyword evidence="4" id="KW-0472">Membrane</keyword>
<keyword evidence="4" id="KW-0564">Palmitate</keyword>
<dbReference type="HAMAP" id="MF_02071">
    <property type="entry name" value="RlpA"/>
    <property type="match status" value="1"/>
</dbReference>
<dbReference type="SUPFAM" id="SSF110997">
    <property type="entry name" value="Sporulation related repeat"/>
    <property type="match status" value="1"/>
</dbReference>
<comment type="caution">
    <text evidence="9">The sequence shown here is derived from an EMBL/GenBank/DDBJ whole genome shotgun (WGS) entry which is preliminary data.</text>
</comment>
<organism evidence="9 10">
    <name type="scientific">Silvimonas amylolytica</name>
    <dbReference type="NCBI Taxonomy" id="449663"/>
    <lineage>
        <taxon>Bacteria</taxon>
        <taxon>Pseudomonadati</taxon>
        <taxon>Pseudomonadota</taxon>
        <taxon>Betaproteobacteria</taxon>
        <taxon>Neisseriales</taxon>
        <taxon>Chitinibacteraceae</taxon>
        <taxon>Silvimonas</taxon>
    </lineage>
</organism>
<feature type="compositionally biased region" description="Polar residues" evidence="6">
    <location>
        <begin position="42"/>
        <end position="52"/>
    </location>
</feature>
<dbReference type="InterPro" id="IPR009009">
    <property type="entry name" value="RlpA-like_DPBB"/>
</dbReference>
<dbReference type="Pfam" id="PF03330">
    <property type="entry name" value="DPBB_1"/>
    <property type="match status" value="1"/>
</dbReference>
<dbReference type="SUPFAM" id="SSF50685">
    <property type="entry name" value="Barwin-like endoglucanases"/>
    <property type="match status" value="1"/>
</dbReference>
<feature type="signal peptide" evidence="7">
    <location>
        <begin position="1"/>
        <end position="20"/>
    </location>
</feature>
<evidence type="ECO:0000256" key="5">
    <source>
        <dbReference type="RuleBase" id="RU003495"/>
    </source>
</evidence>
<dbReference type="InterPro" id="IPR034718">
    <property type="entry name" value="RlpA"/>
</dbReference>
<comment type="similarity">
    <text evidence="4 5">Belongs to the RlpA family.</text>
</comment>
<feature type="domain" description="SPOR" evidence="8">
    <location>
        <begin position="276"/>
        <end position="354"/>
    </location>
</feature>
<evidence type="ECO:0000256" key="2">
    <source>
        <dbReference type="ARBA" id="ARBA00023239"/>
    </source>
</evidence>
<keyword evidence="4 9" id="KW-0449">Lipoprotein</keyword>
<keyword evidence="3 4" id="KW-0961">Cell wall biogenesis/degradation</keyword>
<dbReference type="PANTHER" id="PTHR34183:SF1">
    <property type="entry name" value="ENDOLYTIC PEPTIDOGLYCAN TRANSGLYCOSYLASE RLPA"/>
    <property type="match status" value="1"/>
</dbReference>
<name>A0ABQ2PM88_9NEIS</name>
<gene>
    <name evidence="4" type="primary">rlpA</name>
    <name evidence="9" type="ORF">GCM10010971_25170</name>
</gene>
<accession>A0ABQ2PM88</accession>
<protein>
    <recommendedName>
        <fullName evidence="4">Endolytic peptidoglycan transglycosylase RlpA</fullName>
        <ecNumber evidence="4">4.2.2.-</ecNumber>
    </recommendedName>
</protein>
<evidence type="ECO:0000256" key="1">
    <source>
        <dbReference type="ARBA" id="ARBA00022729"/>
    </source>
</evidence>
<evidence type="ECO:0000256" key="7">
    <source>
        <dbReference type="SAM" id="SignalP"/>
    </source>
</evidence>
<feature type="chain" id="PRO_5046612959" description="Endolytic peptidoglycan transglycosylase RlpA" evidence="7">
    <location>
        <begin position="21"/>
        <end position="354"/>
    </location>
</feature>
<evidence type="ECO:0000259" key="8">
    <source>
        <dbReference type="PROSITE" id="PS51724"/>
    </source>
</evidence>